<dbReference type="InterPro" id="IPR010982">
    <property type="entry name" value="Lambda_DNA-bd_dom_sf"/>
</dbReference>
<evidence type="ECO:0000313" key="3">
    <source>
        <dbReference type="Proteomes" id="UP000824281"/>
    </source>
</evidence>
<organism evidence="2 3">
    <name type="scientific">Qipengyuania aurantiaca</name>
    <dbReference type="NCBI Taxonomy" id="2867233"/>
    <lineage>
        <taxon>Bacteria</taxon>
        <taxon>Pseudomonadati</taxon>
        <taxon>Pseudomonadota</taxon>
        <taxon>Alphaproteobacteria</taxon>
        <taxon>Sphingomonadales</taxon>
        <taxon>Erythrobacteraceae</taxon>
        <taxon>Qipengyuania</taxon>
    </lineage>
</organism>
<dbReference type="InterPro" id="IPR001387">
    <property type="entry name" value="Cro/C1-type_HTH"/>
</dbReference>
<evidence type="ECO:0000313" key="2">
    <source>
        <dbReference type="EMBL" id="QZD89215.1"/>
    </source>
</evidence>
<proteinExistence type="predicted"/>
<evidence type="ECO:0000259" key="1">
    <source>
        <dbReference type="PROSITE" id="PS50943"/>
    </source>
</evidence>
<gene>
    <name evidence="2" type="ORF">K3148_10275</name>
</gene>
<dbReference type="Pfam" id="PF01381">
    <property type="entry name" value="HTH_3"/>
    <property type="match status" value="1"/>
</dbReference>
<dbReference type="RefSeq" id="WP_221424718.1">
    <property type="nucleotide sequence ID" value="NZ_CP081295.1"/>
</dbReference>
<keyword evidence="3" id="KW-1185">Reference proteome</keyword>
<accession>A0ABX8ZJN2</accession>
<dbReference type="SMART" id="SM00530">
    <property type="entry name" value="HTH_XRE"/>
    <property type="match status" value="1"/>
</dbReference>
<dbReference type="PROSITE" id="PS50943">
    <property type="entry name" value="HTH_CROC1"/>
    <property type="match status" value="1"/>
</dbReference>
<sequence length="190" mass="20677">MINRIRDIRKQKGMTLADLADACDPPTTPQTVGRLETGMRNLSLKWMERIGAALGVEPEMLVRSEKAGHPQVVATLGQAGPEALPSTRDAILATDLGGDGALVVLTIDYPHGEYRPGDQLWLRQLPPEEAARAVNRDVLVPKKGGRFAFGRLIDRQGNLVGLLPPGHGEKQQVVDNPAWIGVAEMLVRRL</sequence>
<name>A0ABX8ZJN2_9SPHN</name>
<feature type="domain" description="HTH cro/C1-type" evidence="1">
    <location>
        <begin position="5"/>
        <end position="61"/>
    </location>
</feature>
<dbReference type="Gene3D" id="1.10.260.40">
    <property type="entry name" value="lambda repressor-like DNA-binding domains"/>
    <property type="match status" value="1"/>
</dbReference>
<dbReference type="EMBL" id="CP081295">
    <property type="protein sequence ID" value="QZD89215.1"/>
    <property type="molecule type" value="Genomic_DNA"/>
</dbReference>
<dbReference type="Proteomes" id="UP000824281">
    <property type="component" value="Chromosome"/>
</dbReference>
<dbReference type="CDD" id="cd00093">
    <property type="entry name" value="HTH_XRE"/>
    <property type="match status" value="1"/>
</dbReference>
<reference evidence="2 3" key="1">
    <citation type="submission" date="2021-08" db="EMBL/GenBank/DDBJ databases">
        <title>Comparative Genomics Analysis of the Genus Qipengyuania Reveals Extensive Genetic Diversity and Metabolic Versatility, Including the Description of Fifteen Novel Species.</title>
        <authorList>
            <person name="Liu Y."/>
        </authorList>
    </citation>
    <scope>NUCLEOTIDE SEQUENCE [LARGE SCALE GENOMIC DNA]</scope>
    <source>
        <strain evidence="2 3">1NDH13</strain>
    </source>
</reference>
<dbReference type="SUPFAM" id="SSF47413">
    <property type="entry name" value="lambda repressor-like DNA-binding domains"/>
    <property type="match status" value="1"/>
</dbReference>
<protein>
    <submittedName>
        <fullName evidence="2">Helix-turn-helix domain-containing protein</fullName>
    </submittedName>
</protein>